<dbReference type="EMBL" id="FOLO01000013">
    <property type="protein sequence ID" value="SFC61179.1"/>
    <property type="molecule type" value="Genomic_DNA"/>
</dbReference>
<dbReference type="RefSeq" id="WP_091983431.1">
    <property type="nucleotide sequence ID" value="NZ_FOLO01000013.1"/>
</dbReference>
<dbReference type="GO" id="GO:0004622">
    <property type="term" value="F:phosphatidylcholine lysophospholipase activity"/>
    <property type="evidence" value="ECO:0007669"/>
    <property type="project" value="TreeGrafter"/>
</dbReference>
<gene>
    <name evidence="2" type="ORF">SAMN02745724_02098</name>
</gene>
<dbReference type="Proteomes" id="UP000198862">
    <property type="component" value="Unassembled WGS sequence"/>
</dbReference>
<sequence>MIRIVYILLVFLQLACSEVSLKPLSDSSTIVAFGDSLTYGKGVPKEDSYPSVLAQLTHLKVINTGISGETTGKGLMRFETVIHKYNPQLIILLEGGNDFLRNKPKVQTQNNLAKMIEMAQARDIEIILVAVPQKSIFLTPSIIYQELAQKYNLVLLEDIITDLLKNNQYKSDQIHFNKLGYQKLAQRIYQELKDKGAID</sequence>
<protein>
    <submittedName>
        <fullName evidence="2">Lysophospholipase L1</fullName>
    </submittedName>
</protein>
<dbReference type="SUPFAM" id="SSF52266">
    <property type="entry name" value="SGNH hydrolase"/>
    <property type="match status" value="1"/>
</dbReference>
<dbReference type="STRING" id="1123010.SAMN02745724_02098"/>
<dbReference type="PANTHER" id="PTHR30383:SF5">
    <property type="entry name" value="SGNH HYDROLASE-TYPE ESTERASE DOMAIN-CONTAINING PROTEIN"/>
    <property type="match status" value="1"/>
</dbReference>
<keyword evidence="3" id="KW-1185">Reference proteome</keyword>
<feature type="domain" description="SGNH hydrolase-type esterase" evidence="1">
    <location>
        <begin position="32"/>
        <end position="182"/>
    </location>
</feature>
<dbReference type="Gene3D" id="3.40.50.1110">
    <property type="entry name" value="SGNH hydrolase"/>
    <property type="match status" value="1"/>
</dbReference>
<dbReference type="InterPro" id="IPR051532">
    <property type="entry name" value="Ester_Hydrolysis_Enzymes"/>
</dbReference>
<organism evidence="2 3">
    <name type="scientific">Pseudoalteromonas denitrificans DSM 6059</name>
    <dbReference type="NCBI Taxonomy" id="1123010"/>
    <lineage>
        <taxon>Bacteria</taxon>
        <taxon>Pseudomonadati</taxon>
        <taxon>Pseudomonadota</taxon>
        <taxon>Gammaproteobacteria</taxon>
        <taxon>Alteromonadales</taxon>
        <taxon>Pseudoalteromonadaceae</taxon>
        <taxon>Pseudoalteromonas</taxon>
    </lineage>
</organism>
<dbReference type="AlphaFoldDB" id="A0A1I1KK83"/>
<dbReference type="InterPro" id="IPR036514">
    <property type="entry name" value="SGNH_hydro_sf"/>
</dbReference>
<name>A0A1I1KK83_9GAMM</name>
<evidence type="ECO:0000259" key="1">
    <source>
        <dbReference type="Pfam" id="PF13472"/>
    </source>
</evidence>
<reference evidence="2 3" key="1">
    <citation type="submission" date="2016-10" db="EMBL/GenBank/DDBJ databases">
        <authorList>
            <person name="de Groot N.N."/>
        </authorList>
    </citation>
    <scope>NUCLEOTIDE SEQUENCE [LARGE SCALE GENOMIC DNA]</scope>
    <source>
        <strain evidence="2 3">DSM 6059</strain>
    </source>
</reference>
<dbReference type="OrthoDB" id="9786188at2"/>
<dbReference type="PANTHER" id="PTHR30383">
    <property type="entry name" value="THIOESTERASE 1/PROTEASE 1/LYSOPHOSPHOLIPASE L1"/>
    <property type="match status" value="1"/>
</dbReference>
<proteinExistence type="predicted"/>
<evidence type="ECO:0000313" key="2">
    <source>
        <dbReference type="EMBL" id="SFC61179.1"/>
    </source>
</evidence>
<evidence type="ECO:0000313" key="3">
    <source>
        <dbReference type="Proteomes" id="UP000198862"/>
    </source>
</evidence>
<dbReference type="InterPro" id="IPR013830">
    <property type="entry name" value="SGNH_hydro"/>
</dbReference>
<accession>A0A1I1KK83</accession>
<dbReference type="Pfam" id="PF13472">
    <property type="entry name" value="Lipase_GDSL_2"/>
    <property type="match status" value="1"/>
</dbReference>